<dbReference type="SUPFAM" id="SSF53474">
    <property type="entry name" value="alpha/beta-Hydrolases"/>
    <property type="match status" value="1"/>
</dbReference>
<comment type="caution">
    <text evidence="2">The sequence shown here is derived from an EMBL/GenBank/DDBJ whole genome shotgun (WGS) entry which is preliminary data.</text>
</comment>
<dbReference type="Gene3D" id="3.40.50.1820">
    <property type="entry name" value="alpha/beta hydrolase"/>
    <property type="match status" value="1"/>
</dbReference>
<protein>
    <recommendedName>
        <fullName evidence="1">AB hydrolase-1 domain-containing protein</fullName>
    </recommendedName>
</protein>
<dbReference type="Pfam" id="PF00561">
    <property type="entry name" value="Abhydrolase_1"/>
    <property type="match status" value="1"/>
</dbReference>
<keyword evidence="3" id="KW-1185">Reference proteome</keyword>
<evidence type="ECO:0000313" key="2">
    <source>
        <dbReference type="EMBL" id="GAA0621308.1"/>
    </source>
</evidence>
<evidence type="ECO:0000313" key="3">
    <source>
        <dbReference type="Proteomes" id="UP001500957"/>
    </source>
</evidence>
<feature type="domain" description="AB hydrolase-1" evidence="1">
    <location>
        <begin position="26"/>
        <end position="276"/>
    </location>
</feature>
<dbReference type="InterPro" id="IPR029058">
    <property type="entry name" value="AB_hydrolase_fold"/>
</dbReference>
<dbReference type="EMBL" id="BAAAHE010000019">
    <property type="protein sequence ID" value="GAA0621308.1"/>
    <property type="molecule type" value="Genomic_DNA"/>
</dbReference>
<dbReference type="InterPro" id="IPR000073">
    <property type="entry name" value="AB_hydrolase_1"/>
</dbReference>
<proteinExistence type="predicted"/>
<evidence type="ECO:0000259" key="1">
    <source>
        <dbReference type="Pfam" id="PF00561"/>
    </source>
</evidence>
<reference evidence="3" key="1">
    <citation type="journal article" date="2019" name="Int. J. Syst. Evol. Microbiol.">
        <title>The Global Catalogue of Microorganisms (GCM) 10K type strain sequencing project: providing services to taxonomists for standard genome sequencing and annotation.</title>
        <authorList>
            <consortium name="The Broad Institute Genomics Platform"/>
            <consortium name="The Broad Institute Genome Sequencing Center for Infectious Disease"/>
            <person name="Wu L."/>
            <person name="Ma J."/>
        </authorList>
    </citation>
    <scope>NUCLEOTIDE SEQUENCE [LARGE SCALE GENOMIC DNA]</scope>
    <source>
        <strain evidence="3">JCM 10671</strain>
    </source>
</reference>
<organism evidence="2 3">
    <name type="scientific">Sporichthya brevicatena</name>
    <dbReference type="NCBI Taxonomy" id="171442"/>
    <lineage>
        <taxon>Bacteria</taxon>
        <taxon>Bacillati</taxon>
        <taxon>Actinomycetota</taxon>
        <taxon>Actinomycetes</taxon>
        <taxon>Sporichthyales</taxon>
        <taxon>Sporichthyaceae</taxon>
        <taxon>Sporichthya</taxon>
    </lineage>
</organism>
<name>A0ABP3RYX8_9ACTN</name>
<dbReference type="PANTHER" id="PTHR43329">
    <property type="entry name" value="EPOXIDE HYDROLASE"/>
    <property type="match status" value="1"/>
</dbReference>
<accession>A0ABP3RYX8</accession>
<gene>
    <name evidence="2" type="ORF">GCM10009547_24990</name>
</gene>
<dbReference type="Proteomes" id="UP001500957">
    <property type="component" value="Unassembled WGS sequence"/>
</dbReference>
<dbReference type="RefSeq" id="WP_344605156.1">
    <property type="nucleotide sequence ID" value="NZ_BAAAHE010000019.1"/>
</dbReference>
<sequence length="319" mass="34692">MRHRFEVRAPDGVRLAAWAEGPADRPAVLLVHGYPDTHRVWDVVADALSADWHVLRYDVRGAGESDRPADRTAYALSALVADARAVVAAAGVTGRVHLVGHDWGSITGWDAVTAPDAAEWIASYTTVSGPGLDQVAAWTQARWSHPTPRRIAPLLRQQARSWYVGMFQVPRLPEAAWRRALGPRWVRRLRRTEDIPPATVHVAPTLTEDAVAGLNLYRANLPARLGRRTRRDPQPAAVPVQFVVPLRDRYVSPALAAAGLDSAPAAWWRTIDTGHWGALLTSGSRLAAWVDEFARYVGGGPETAGLAATKVLPGRPSGD</sequence>